<evidence type="ECO:0000313" key="2">
    <source>
        <dbReference type="Proteomes" id="UP001055879"/>
    </source>
</evidence>
<keyword evidence="2" id="KW-1185">Reference proteome</keyword>
<proteinExistence type="predicted"/>
<accession>A0ACB9BD86</accession>
<organism evidence="1 2">
    <name type="scientific">Arctium lappa</name>
    <name type="common">Greater burdock</name>
    <name type="synonym">Lappa major</name>
    <dbReference type="NCBI Taxonomy" id="4217"/>
    <lineage>
        <taxon>Eukaryota</taxon>
        <taxon>Viridiplantae</taxon>
        <taxon>Streptophyta</taxon>
        <taxon>Embryophyta</taxon>
        <taxon>Tracheophyta</taxon>
        <taxon>Spermatophyta</taxon>
        <taxon>Magnoliopsida</taxon>
        <taxon>eudicotyledons</taxon>
        <taxon>Gunneridae</taxon>
        <taxon>Pentapetalae</taxon>
        <taxon>asterids</taxon>
        <taxon>campanulids</taxon>
        <taxon>Asterales</taxon>
        <taxon>Asteraceae</taxon>
        <taxon>Carduoideae</taxon>
        <taxon>Cardueae</taxon>
        <taxon>Arctiinae</taxon>
        <taxon>Arctium</taxon>
    </lineage>
</organism>
<dbReference type="Proteomes" id="UP001055879">
    <property type="component" value="Linkage Group LG06"/>
</dbReference>
<evidence type="ECO:0000313" key="1">
    <source>
        <dbReference type="EMBL" id="KAI3719889.1"/>
    </source>
</evidence>
<sequence>MIWWCVCTGEGDKEKPFWLGGFKLFVEKFKFFIIGWSFEAFIRGYYAFLDQKSSFLYLLLQQQKNEQKKSEKSLILYDLVWLHKLQRLLDMSRSNHDTQQAQTCSFLKPWNASWTRV</sequence>
<comment type="caution">
    <text evidence="1">The sequence shown here is derived from an EMBL/GenBank/DDBJ whole genome shotgun (WGS) entry which is preliminary data.</text>
</comment>
<gene>
    <name evidence="1" type="ORF">L6452_20794</name>
</gene>
<protein>
    <submittedName>
        <fullName evidence="1">Uncharacterized protein</fullName>
    </submittedName>
</protein>
<reference evidence="1 2" key="2">
    <citation type="journal article" date="2022" name="Mol. Ecol. Resour.">
        <title>The genomes of chicory, endive, great burdock and yacon provide insights into Asteraceae paleo-polyploidization history and plant inulin production.</title>
        <authorList>
            <person name="Fan W."/>
            <person name="Wang S."/>
            <person name="Wang H."/>
            <person name="Wang A."/>
            <person name="Jiang F."/>
            <person name="Liu H."/>
            <person name="Zhao H."/>
            <person name="Xu D."/>
            <person name="Zhang Y."/>
        </authorList>
    </citation>
    <scope>NUCLEOTIDE SEQUENCE [LARGE SCALE GENOMIC DNA]</scope>
    <source>
        <strain evidence="2">cv. Niubang</strain>
    </source>
</reference>
<reference evidence="2" key="1">
    <citation type="journal article" date="2022" name="Mol. Ecol. Resour.">
        <title>The genomes of chicory, endive, great burdock and yacon provide insights into Asteraceae palaeo-polyploidization history and plant inulin production.</title>
        <authorList>
            <person name="Fan W."/>
            <person name="Wang S."/>
            <person name="Wang H."/>
            <person name="Wang A."/>
            <person name="Jiang F."/>
            <person name="Liu H."/>
            <person name="Zhao H."/>
            <person name="Xu D."/>
            <person name="Zhang Y."/>
        </authorList>
    </citation>
    <scope>NUCLEOTIDE SEQUENCE [LARGE SCALE GENOMIC DNA]</scope>
    <source>
        <strain evidence="2">cv. Niubang</strain>
    </source>
</reference>
<dbReference type="EMBL" id="CM042052">
    <property type="protein sequence ID" value="KAI3719889.1"/>
    <property type="molecule type" value="Genomic_DNA"/>
</dbReference>
<name>A0ACB9BD86_ARCLA</name>